<protein>
    <recommendedName>
        <fullName evidence="2">RNase H type-1 domain-containing protein</fullName>
    </recommendedName>
</protein>
<dbReference type="InterPro" id="IPR002156">
    <property type="entry name" value="RNaseH_domain"/>
</dbReference>
<gene>
    <name evidence="3" type="ORF">J1N35_036593</name>
</gene>
<dbReference type="Gene3D" id="3.30.420.10">
    <property type="entry name" value="Ribonuclease H-like superfamily/Ribonuclease H"/>
    <property type="match status" value="1"/>
</dbReference>
<keyword evidence="4" id="KW-1185">Reference proteome</keyword>
<evidence type="ECO:0000259" key="2">
    <source>
        <dbReference type="Pfam" id="PF13456"/>
    </source>
</evidence>
<comment type="caution">
    <text evidence="3">The sequence shown here is derived from an EMBL/GenBank/DDBJ whole genome shotgun (WGS) entry which is preliminary data.</text>
</comment>
<evidence type="ECO:0000313" key="3">
    <source>
        <dbReference type="EMBL" id="KAH1045809.1"/>
    </source>
</evidence>
<organism evidence="3 4">
    <name type="scientific">Gossypium stocksii</name>
    <dbReference type="NCBI Taxonomy" id="47602"/>
    <lineage>
        <taxon>Eukaryota</taxon>
        <taxon>Viridiplantae</taxon>
        <taxon>Streptophyta</taxon>
        <taxon>Embryophyta</taxon>
        <taxon>Tracheophyta</taxon>
        <taxon>Spermatophyta</taxon>
        <taxon>Magnoliopsida</taxon>
        <taxon>eudicotyledons</taxon>
        <taxon>Gunneridae</taxon>
        <taxon>Pentapetalae</taxon>
        <taxon>rosids</taxon>
        <taxon>malvids</taxon>
        <taxon>Malvales</taxon>
        <taxon>Malvaceae</taxon>
        <taxon>Malvoideae</taxon>
        <taxon>Gossypium</taxon>
    </lineage>
</organism>
<dbReference type="InterPro" id="IPR036397">
    <property type="entry name" value="RNaseH_sf"/>
</dbReference>
<dbReference type="EMBL" id="JAIQCV010000011">
    <property type="protein sequence ID" value="KAH1045809.1"/>
    <property type="molecule type" value="Genomic_DNA"/>
</dbReference>
<reference evidence="3 4" key="1">
    <citation type="journal article" date="2021" name="Plant Biotechnol. J.">
        <title>Multi-omics assisted identification of the key and species-specific regulatory components of drought-tolerant mechanisms in Gossypium stocksii.</title>
        <authorList>
            <person name="Yu D."/>
            <person name="Ke L."/>
            <person name="Zhang D."/>
            <person name="Wu Y."/>
            <person name="Sun Y."/>
            <person name="Mei J."/>
            <person name="Sun J."/>
            <person name="Sun Y."/>
        </authorList>
    </citation>
    <scope>NUCLEOTIDE SEQUENCE [LARGE SCALE GENOMIC DNA]</scope>
    <source>
        <strain evidence="4">cv. E1</strain>
        <tissue evidence="3">Leaf</tissue>
    </source>
</reference>
<dbReference type="GO" id="GO:0003676">
    <property type="term" value="F:nucleic acid binding"/>
    <property type="evidence" value="ECO:0007669"/>
    <property type="project" value="InterPro"/>
</dbReference>
<feature type="chain" id="PRO_5039614653" description="RNase H type-1 domain-containing protein" evidence="1">
    <location>
        <begin position="17"/>
        <end position="120"/>
    </location>
</feature>
<accession>A0A9D3UKE5</accession>
<sequence>MSGGVVRLSFFALIRAMLFAAEMGFRRLLLEGNSLMTIKRLNSVGEDKSLLRSIINSIRVFERHFENVSYLFVPRAVNRVAYTLALEGHRCQLPCFWAHKPPESVWKVMVADWIAWVQRC</sequence>
<dbReference type="CDD" id="cd06222">
    <property type="entry name" value="RNase_H_like"/>
    <property type="match status" value="1"/>
</dbReference>
<evidence type="ECO:0000256" key="1">
    <source>
        <dbReference type="SAM" id="SignalP"/>
    </source>
</evidence>
<dbReference type="OrthoDB" id="993340at2759"/>
<keyword evidence="1" id="KW-0732">Signal</keyword>
<dbReference type="InterPro" id="IPR053151">
    <property type="entry name" value="RNase_H-like"/>
</dbReference>
<dbReference type="PANTHER" id="PTHR47723:SF19">
    <property type="entry name" value="POLYNUCLEOTIDYL TRANSFERASE, RIBONUCLEASE H-LIKE SUPERFAMILY PROTEIN"/>
    <property type="match status" value="1"/>
</dbReference>
<dbReference type="InterPro" id="IPR044730">
    <property type="entry name" value="RNase_H-like_dom_plant"/>
</dbReference>
<feature type="signal peptide" evidence="1">
    <location>
        <begin position="1"/>
        <end position="16"/>
    </location>
</feature>
<proteinExistence type="predicted"/>
<dbReference type="Proteomes" id="UP000828251">
    <property type="component" value="Unassembled WGS sequence"/>
</dbReference>
<evidence type="ECO:0000313" key="4">
    <source>
        <dbReference type="Proteomes" id="UP000828251"/>
    </source>
</evidence>
<dbReference type="GO" id="GO:0004523">
    <property type="term" value="F:RNA-DNA hybrid ribonuclease activity"/>
    <property type="evidence" value="ECO:0007669"/>
    <property type="project" value="InterPro"/>
</dbReference>
<name>A0A9D3UKE5_9ROSI</name>
<dbReference type="PANTHER" id="PTHR47723">
    <property type="entry name" value="OS05G0353850 PROTEIN"/>
    <property type="match status" value="1"/>
</dbReference>
<dbReference type="Pfam" id="PF13456">
    <property type="entry name" value="RVT_3"/>
    <property type="match status" value="1"/>
</dbReference>
<dbReference type="AlphaFoldDB" id="A0A9D3UKE5"/>
<feature type="domain" description="RNase H type-1" evidence="2">
    <location>
        <begin position="10"/>
        <end position="85"/>
    </location>
</feature>